<name>A0A540VV19_9GAMM</name>
<evidence type="ECO:0000259" key="2">
    <source>
        <dbReference type="PROSITE" id="PS51671"/>
    </source>
</evidence>
<dbReference type="GO" id="GO:0005737">
    <property type="term" value="C:cytoplasm"/>
    <property type="evidence" value="ECO:0007669"/>
    <property type="project" value="UniProtKB-SubCell"/>
</dbReference>
<dbReference type="EMBL" id="VIFK01000028">
    <property type="protein sequence ID" value="TQF00004.1"/>
    <property type="molecule type" value="Genomic_DNA"/>
</dbReference>
<feature type="domain" description="ACT" evidence="2">
    <location>
        <begin position="94"/>
        <end position="173"/>
    </location>
</feature>
<comment type="caution">
    <text evidence="3">The sequence shown here is derived from an EMBL/GenBank/DDBJ whole genome shotgun (WGS) entry which is preliminary data.</text>
</comment>
<evidence type="ECO:0000313" key="4">
    <source>
        <dbReference type="Proteomes" id="UP000315400"/>
    </source>
</evidence>
<protein>
    <recommendedName>
        <fullName evidence="1">Glycine cleavage system transcriptional repressor</fullName>
    </recommendedName>
</protein>
<dbReference type="Gene3D" id="3.30.70.260">
    <property type="match status" value="2"/>
</dbReference>
<dbReference type="PIRSF" id="PIRSF028103">
    <property type="entry name" value="GcvR"/>
    <property type="match status" value="1"/>
</dbReference>
<dbReference type="GO" id="GO:0006355">
    <property type="term" value="P:regulation of DNA-templated transcription"/>
    <property type="evidence" value="ECO:0007669"/>
    <property type="project" value="UniProtKB-UniRule"/>
</dbReference>
<feature type="domain" description="ACT" evidence="2">
    <location>
        <begin position="7"/>
        <end position="83"/>
    </location>
</feature>
<sequence length="177" mass="19317">MQKNFLVISALGEDRPGIVEELSRLISDTGCSIEDSRMTVLGGDFAVILLVEGRWNELAKLETGLPAAGRKLGLTAHAKRTAPKTKEGNLLPYSVEVVSIDHPGIVHHLAAFFSGREINIRDLATTSYAAAHTGTPMFQVHMTIDVSASLHIARLREEFMDLCDQLNLDAIIEPSKL</sequence>
<dbReference type="PANTHER" id="PTHR34875:SF5">
    <property type="entry name" value="GLYCINE CLEAVAGE SYSTEM TRANSCRIPTIONAL REPRESSOR"/>
    <property type="match status" value="1"/>
</dbReference>
<keyword evidence="1" id="KW-0678">Repressor</keyword>
<proteinExistence type="predicted"/>
<dbReference type="RefSeq" id="WP_016352840.1">
    <property type="nucleotide sequence ID" value="NZ_MBFX01000002.1"/>
</dbReference>
<dbReference type="STRING" id="1260251.SPISAL_02180"/>
<organism evidence="3 4">
    <name type="scientific">Spiribacter salinus</name>
    <dbReference type="NCBI Taxonomy" id="1335746"/>
    <lineage>
        <taxon>Bacteria</taxon>
        <taxon>Pseudomonadati</taxon>
        <taxon>Pseudomonadota</taxon>
        <taxon>Gammaproteobacteria</taxon>
        <taxon>Chromatiales</taxon>
        <taxon>Ectothiorhodospiraceae</taxon>
        <taxon>Spiribacter</taxon>
    </lineage>
</organism>
<dbReference type="InterPro" id="IPR045865">
    <property type="entry name" value="ACT-like_dom_sf"/>
</dbReference>
<keyword evidence="1" id="KW-0804">Transcription</keyword>
<dbReference type="CDD" id="cd04893">
    <property type="entry name" value="ACT_GcvR_1"/>
    <property type="match status" value="1"/>
</dbReference>
<evidence type="ECO:0000256" key="1">
    <source>
        <dbReference type="PIRNR" id="PIRNR028103"/>
    </source>
</evidence>
<dbReference type="PROSITE" id="PS51671">
    <property type="entry name" value="ACT"/>
    <property type="match status" value="2"/>
</dbReference>
<dbReference type="InterPro" id="IPR050990">
    <property type="entry name" value="UPF0237/GcvR_regulator"/>
</dbReference>
<dbReference type="Proteomes" id="UP000315400">
    <property type="component" value="Unassembled WGS sequence"/>
</dbReference>
<dbReference type="SUPFAM" id="SSF55021">
    <property type="entry name" value="ACT-like"/>
    <property type="match status" value="2"/>
</dbReference>
<dbReference type="FunFam" id="3.30.70.260:FF:000005">
    <property type="entry name" value="Glycine cleavage system transcriptional repressor"/>
    <property type="match status" value="1"/>
</dbReference>
<dbReference type="AlphaFoldDB" id="A0A540VV19"/>
<keyword evidence="1" id="KW-0963">Cytoplasm</keyword>
<dbReference type="InterPro" id="IPR016867">
    <property type="entry name" value="GcvR"/>
</dbReference>
<dbReference type="Pfam" id="PF13740">
    <property type="entry name" value="ACT_6"/>
    <property type="match status" value="1"/>
</dbReference>
<evidence type="ECO:0000313" key="3">
    <source>
        <dbReference type="EMBL" id="TQF00004.1"/>
    </source>
</evidence>
<dbReference type="CDD" id="cd04869">
    <property type="entry name" value="ACT_GcvR_2"/>
    <property type="match status" value="1"/>
</dbReference>
<comment type="subcellular location">
    <subcellularLocation>
        <location evidence="1">Cytoplasm</location>
    </subcellularLocation>
</comment>
<accession>A0A540VV19</accession>
<gene>
    <name evidence="3" type="ORF">FKY71_05645</name>
</gene>
<reference evidence="3 4" key="1">
    <citation type="submission" date="2019-06" db="EMBL/GenBank/DDBJ databases">
        <title>Metagenome assembled Genome of Spiribacter salinus SL48-SHIP from the microbial mat of Salt Lake 48 (Novosibirsk region, Russia).</title>
        <authorList>
            <person name="Shipova A."/>
            <person name="Rozanov A.S."/>
            <person name="Bryanskaya A.V."/>
            <person name="Peltek S.E."/>
        </authorList>
    </citation>
    <scope>NUCLEOTIDE SEQUENCE [LARGE SCALE GENOMIC DNA]</scope>
    <source>
        <strain evidence="3">SL48-SHIP-2</strain>
    </source>
</reference>
<dbReference type="PANTHER" id="PTHR34875">
    <property type="entry name" value="UPF0237 PROTEIN MJ1558"/>
    <property type="match status" value="1"/>
</dbReference>
<dbReference type="InterPro" id="IPR002912">
    <property type="entry name" value="ACT_dom"/>
</dbReference>